<dbReference type="EMBL" id="FOUB01000140">
    <property type="protein sequence ID" value="SFN21779.1"/>
    <property type="molecule type" value="Genomic_DNA"/>
</dbReference>
<dbReference type="InterPro" id="IPR006047">
    <property type="entry name" value="GH13_cat_dom"/>
</dbReference>
<reference evidence="3" key="1">
    <citation type="submission" date="2016-10" db="EMBL/GenBank/DDBJ databases">
        <authorList>
            <person name="Varghese N."/>
            <person name="Submissions S."/>
        </authorList>
    </citation>
    <scope>NUCLEOTIDE SEQUENCE [LARGE SCALE GENOMIC DNA]</scope>
    <source>
        <strain evidence="3">Nm44</strain>
    </source>
</reference>
<dbReference type="RefSeq" id="WP_074907493.1">
    <property type="nucleotide sequence ID" value="NZ_FOUB01000140.1"/>
</dbReference>
<sequence length="676" mass="76644">MSAHIFDQKETAFVLWRPHKTTIAPKLIIGQFQAGNPPTLAGRREINLNQVLGHTDLWHVRADQCGLIDTQVYHYWFEVTDSSPFRNGGRICCTDPTAFTVDWRLVSDLLPPPYDGNDRNPAAVVKFEGGKLVPCDAAGETFISAPRIALNKAPPNNRIVIYELPTTWTRINVHGDPQIGVGTFRDVLALVNAQAAPMNFEGIPSLQQGHSHLTELGINALELLPPADSFVEREWGYATSNYFAPDYNLGFPISNSSPTSNIDLIQLVTACHERGIRFFVDVVMAFGTRGALENVNFPDFHIDPKLSPHDPETQQSGGQGTREGFGGRLWRYASKVHGYDPVEGLTGDLYPARQLMKAYALRWLADFAIDGIRMDSVNNIANWDFVQEFKGLARETWKNKGGTDDKFIVVGEELSVPLDLLHQNRLDGLWNEDFKRMVRNVILGRNDDKESSFEWTIRKLIDCRLMGFHDGTEAVNYVGSHDVEGFRNERLYNFLDNNGIVFKEERIKLAFACLLTAVGIPMIFAGDEFADEHDLSVKHPPKQRDAVNYERVDEPFRHRIFDYVTRLIKFRTSYDALSINDTSFIHVDFNDNKRVVVWCRGRPSSDSQVVVIANFSDFITMNANHPSAEYRVHNWPSTPPGKKWREITQSRDVPAEWIGCEPIFPWEAKVYALFDI</sequence>
<dbReference type="Gene3D" id="3.20.20.80">
    <property type="entry name" value="Glycosidases"/>
    <property type="match status" value="1"/>
</dbReference>
<name>A0A1I4X962_9PROT</name>
<accession>A0A1I4X962</accession>
<evidence type="ECO:0000259" key="1">
    <source>
        <dbReference type="SMART" id="SM00642"/>
    </source>
</evidence>
<dbReference type="AlphaFoldDB" id="A0A1I4X962"/>
<proteinExistence type="predicted"/>
<dbReference type="GO" id="GO:0005975">
    <property type="term" value="P:carbohydrate metabolic process"/>
    <property type="evidence" value="ECO:0007669"/>
    <property type="project" value="InterPro"/>
</dbReference>
<keyword evidence="3" id="KW-1185">Reference proteome</keyword>
<gene>
    <name evidence="2" type="ORF">SAMN05421863_11403</name>
</gene>
<dbReference type="Pfam" id="PF00128">
    <property type="entry name" value="Alpha-amylase"/>
    <property type="match status" value="1"/>
</dbReference>
<evidence type="ECO:0000313" key="2">
    <source>
        <dbReference type="EMBL" id="SFN21779.1"/>
    </source>
</evidence>
<protein>
    <submittedName>
        <fullName evidence="2">1,4-alpha-glucan branching enzyme</fullName>
    </submittedName>
</protein>
<evidence type="ECO:0000313" key="3">
    <source>
        <dbReference type="Proteomes" id="UP000183287"/>
    </source>
</evidence>
<dbReference type="SUPFAM" id="SSF51445">
    <property type="entry name" value="(Trans)glycosidases"/>
    <property type="match status" value="1"/>
</dbReference>
<dbReference type="InterPro" id="IPR017853">
    <property type="entry name" value="GH"/>
</dbReference>
<organism evidence="2 3">
    <name type="scientific">Nitrosomonas communis</name>
    <dbReference type="NCBI Taxonomy" id="44574"/>
    <lineage>
        <taxon>Bacteria</taxon>
        <taxon>Pseudomonadati</taxon>
        <taxon>Pseudomonadota</taxon>
        <taxon>Betaproteobacteria</taxon>
        <taxon>Nitrosomonadales</taxon>
        <taxon>Nitrosomonadaceae</taxon>
        <taxon>Nitrosomonas</taxon>
    </lineage>
</organism>
<dbReference type="PANTHER" id="PTHR43002">
    <property type="entry name" value="GLYCOGEN DEBRANCHING ENZYME"/>
    <property type="match status" value="1"/>
</dbReference>
<dbReference type="SMART" id="SM00642">
    <property type="entry name" value="Aamy"/>
    <property type="match status" value="1"/>
</dbReference>
<feature type="domain" description="Glycosyl hydrolase family 13 catalytic" evidence="1">
    <location>
        <begin position="194"/>
        <end position="571"/>
    </location>
</feature>
<dbReference type="Proteomes" id="UP000183287">
    <property type="component" value="Unassembled WGS sequence"/>
</dbReference>